<name>A0ABU9E494_9BACT</name>
<sequence>MNTDDSTPRTGTADSAAAAPDDAHGDDLDIHGSSDATLGGYFRTHDRPPGFEGSDGQPYTVSIEADRTPDLRTPWEGYLVFPRWAATGLGIVGHVETPVLWRGASRDAVVAEAGDTPLLQVQAWLDQAIAASASER</sequence>
<evidence type="ECO:0000313" key="2">
    <source>
        <dbReference type="EMBL" id="MEK9499544.1"/>
    </source>
</evidence>
<proteinExistence type="predicted"/>
<protein>
    <submittedName>
        <fullName evidence="2">Uncharacterized protein</fullName>
    </submittedName>
</protein>
<evidence type="ECO:0000256" key="1">
    <source>
        <dbReference type="SAM" id="MobiDB-lite"/>
    </source>
</evidence>
<feature type="compositionally biased region" description="Polar residues" evidence="1">
    <location>
        <begin position="1"/>
        <end position="12"/>
    </location>
</feature>
<gene>
    <name evidence="2" type="ORF">WI372_00940</name>
</gene>
<dbReference type="Proteomes" id="UP001484239">
    <property type="component" value="Unassembled WGS sequence"/>
</dbReference>
<accession>A0ABU9E494</accession>
<comment type="caution">
    <text evidence="2">The sequence shown here is derived from an EMBL/GenBank/DDBJ whole genome shotgun (WGS) entry which is preliminary data.</text>
</comment>
<feature type="region of interest" description="Disordered" evidence="1">
    <location>
        <begin position="1"/>
        <end position="59"/>
    </location>
</feature>
<evidence type="ECO:0000313" key="3">
    <source>
        <dbReference type="Proteomes" id="UP001484239"/>
    </source>
</evidence>
<reference evidence="2 3" key="1">
    <citation type="submission" date="2024-02" db="EMBL/GenBank/DDBJ databases">
        <title>A novel Gemmatimonadota bacterium.</title>
        <authorList>
            <person name="Du Z.-J."/>
            <person name="Ye Y.-Q."/>
        </authorList>
    </citation>
    <scope>NUCLEOTIDE SEQUENCE [LARGE SCALE GENOMIC DNA]</scope>
    <source>
        <strain evidence="2 3">DH-20</strain>
    </source>
</reference>
<organism evidence="2 3">
    <name type="scientific">Gaopeijia maritima</name>
    <dbReference type="NCBI Taxonomy" id="3119007"/>
    <lineage>
        <taxon>Bacteria</taxon>
        <taxon>Pseudomonadati</taxon>
        <taxon>Gemmatimonadota</taxon>
        <taxon>Longimicrobiia</taxon>
        <taxon>Gaopeijiales</taxon>
        <taxon>Gaopeijiaceae</taxon>
        <taxon>Gaopeijia</taxon>
    </lineage>
</organism>
<dbReference type="EMBL" id="JBBHLI010000001">
    <property type="protein sequence ID" value="MEK9499544.1"/>
    <property type="molecule type" value="Genomic_DNA"/>
</dbReference>
<keyword evidence="3" id="KW-1185">Reference proteome</keyword>
<dbReference type="RefSeq" id="WP_405276336.1">
    <property type="nucleotide sequence ID" value="NZ_CP144380.1"/>
</dbReference>
<feature type="compositionally biased region" description="Basic and acidic residues" evidence="1">
    <location>
        <begin position="21"/>
        <end position="32"/>
    </location>
</feature>